<accession>A0AAV5SVA6</accession>
<gene>
    <name evidence="1" type="ORF">PENTCL1PPCAC_8517</name>
</gene>
<name>A0AAV5SVA6_9BILA</name>
<evidence type="ECO:0000313" key="2">
    <source>
        <dbReference type="Proteomes" id="UP001432027"/>
    </source>
</evidence>
<organism evidence="1 2">
    <name type="scientific">Pristionchus entomophagus</name>
    <dbReference type="NCBI Taxonomy" id="358040"/>
    <lineage>
        <taxon>Eukaryota</taxon>
        <taxon>Metazoa</taxon>
        <taxon>Ecdysozoa</taxon>
        <taxon>Nematoda</taxon>
        <taxon>Chromadorea</taxon>
        <taxon>Rhabditida</taxon>
        <taxon>Rhabditina</taxon>
        <taxon>Diplogasteromorpha</taxon>
        <taxon>Diplogasteroidea</taxon>
        <taxon>Neodiplogasteridae</taxon>
        <taxon>Pristionchus</taxon>
    </lineage>
</organism>
<dbReference type="AlphaFoldDB" id="A0AAV5SVA6"/>
<keyword evidence="2" id="KW-1185">Reference proteome</keyword>
<comment type="caution">
    <text evidence="1">The sequence shown here is derived from an EMBL/GenBank/DDBJ whole genome shotgun (WGS) entry which is preliminary data.</text>
</comment>
<sequence>RICDDPVQDRVEVKVPVDTLQWMELQGLHGETAIFRRTSNERILPSVKNMGSKAIVLACYRGKQRRFLEIMNSLNDILCRNIMHPGVRQLWSSVRMST</sequence>
<evidence type="ECO:0000313" key="1">
    <source>
        <dbReference type="EMBL" id="GMS86342.1"/>
    </source>
</evidence>
<dbReference type="EMBL" id="BTSX01000002">
    <property type="protein sequence ID" value="GMS86342.1"/>
    <property type="molecule type" value="Genomic_DNA"/>
</dbReference>
<dbReference type="Proteomes" id="UP001432027">
    <property type="component" value="Unassembled WGS sequence"/>
</dbReference>
<feature type="non-terminal residue" evidence="1">
    <location>
        <position position="1"/>
    </location>
</feature>
<reference evidence="1" key="1">
    <citation type="submission" date="2023-10" db="EMBL/GenBank/DDBJ databases">
        <title>Genome assembly of Pristionchus species.</title>
        <authorList>
            <person name="Yoshida K."/>
            <person name="Sommer R.J."/>
        </authorList>
    </citation>
    <scope>NUCLEOTIDE SEQUENCE</scope>
    <source>
        <strain evidence="1">RS0144</strain>
    </source>
</reference>
<protein>
    <submittedName>
        <fullName evidence="1">Uncharacterized protein</fullName>
    </submittedName>
</protein>
<proteinExistence type="predicted"/>